<dbReference type="EMBL" id="FOPJ01000008">
    <property type="protein sequence ID" value="SFG63055.1"/>
    <property type="molecule type" value="Genomic_DNA"/>
</dbReference>
<comment type="similarity">
    <text evidence="3">Belongs to the bacterial solute-binding protein 9 family.</text>
</comment>
<evidence type="ECO:0000256" key="2">
    <source>
        <dbReference type="ARBA" id="ARBA00022729"/>
    </source>
</evidence>
<dbReference type="Gene3D" id="3.40.50.1980">
    <property type="entry name" value="Nitrogenase molybdenum iron protein domain"/>
    <property type="match status" value="3"/>
</dbReference>
<feature type="region of interest" description="Disordered" evidence="4">
    <location>
        <begin position="318"/>
        <end position="357"/>
    </location>
</feature>
<dbReference type="OrthoDB" id="9810636at2"/>
<keyword evidence="7" id="KW-1185">Reference proteome</keyword>
<dbReference type="GO" id="GO:0007155">
    <property type="term" value="P:cell adhesion"/>
    <property type="evidence" value="ECO:0007669"/>
    <property type="project" value="InterPro"/>
</dbReference>
<dbReference type="Pfam" id="PF01297">
    <property type="entry name" value="ZnuA"/>
    <property type="match status" value="2"/>
</dbReference>
<evidence type="ECO:0000256" key="4">
    <source>
        <dbReference type="SAM" id="MobiDB-lite"/>
    </source>
</evidence>
<evidence type="ECO:0000313" key="7">
    <source>
        <dbReference type="Proteomes" id="UP000199065"/>
    </source>
</evidence>
<reference evidence="6 7" key="1">
    <citation type="submission" date="2016-10" db="EMBL/GenBank/DDBJ databases">
        <authorList>
            <person name="de Groot N.N."/>
        </authorList>
    </citation>
    <scope>NUCLEOTIDE SEQUENCE [LARGE SCALE GENOMIC DNA]</scope>
    <source>
        <strain>J11</strain>
        <strain evidence="7">PG 39</strain>
    </source>
</reference>
<feature type="chain" id="PRO_5011744589" evidence="5">
    <location>
        <begin position="44"/>
        <end position="581"/>
    </location>
</feature>
<evidence type="ECO:0000256" key="1">
    <source>
        <dbReference type="ARBA" id="ARBA00022448"/>
    </source>
</evidence>
<keyword evidence="2 5" id="KW-0732">Signal</keyword>
<dbReference type="Proteomes" id="UP000199065">
    <property type="component" value="Unassembled WGS sequence"/>
</dbReference>
<evidence type="ECO:0000313" key="6">
    <source>
        <dbReference type="EMBL" id="SFG63055.1"/>
    </source>
</evidence>
<dbReference type="STRING" id="185761.SAMN05660282_01448"/>
<dbReference type="GO" id="GO:0046872">
    <property type="term" value="F:metal ion binding"/>
    <property type="evidence" value="ECO:0007669"/>
    <property type="project" value="UniProtKB-KW"/>
</dbReference>
<dbReference type="PRINTS" id="PR00691">
    <property type="entry name" value="ADHESINB"/>
</dbReference>
<keyword evidence="1 3" id="KW-0813">Transport</keyword>
<proteinExistence type="inferred from homology"/>
<dbReference type="GO" id="GO:0030313">
    <property type="term" value="C:cell envelope"/>
    <property type="evidence" value="ECO:0007669"/>
    <property type="project" value="UniProtKB-SubCell"/>
</dbReference>
<name>A0A1I2TE40_9CORY</name>
<evidence type="ECO:0000256" key="3">
    <source>
        <dbReference type="RuleBase" id="RU003512"/>
    </source>
</evidence>
<dbReference type="InterPro" id="IPR050492">
    <property type="entry name" value="Bact_metal-bind_prot9"/>
</dbReference>
<dbReference type="AlphaFoldDB" id="A0A1I2TE40"/>
<dbReference type="PANTHER" id="PTHR42953">
    <property type="entry name" value="HIGH-AFFINITY ZINC UPTAKE SYSTEM PROTEIN ZNUA-RELATED"/>
    <property type="match status" value="1"/>
</dbReference>
<dbReference type="InterPro" id="IPR006128">
    <property type="entry name" value="Lipoprotein_PsaA-like"/>
</dbReference>
<dbReference type="GO" id="GO:0030001">
    <property type="term" value="P:metal ion transport"/>
    <property type="evidence" value="ECO:0007669"/>
    <property type="project" value="InterPro"/>
</dbReference>
<dbReference type="NCBIfam" id="NF038134">
    <property type="entry name" value="choice_anch_M"/>
    <property type="match status" value="1"/>
</dbReference>
<feature type="compositionally biased region" description="Basic and acidic residues" evidence="4">
    <location>
        <begin position="318"/>
        <end position="349"/>
    </location>
</feature>
<sequence>MVRLNRAGTRGAFQQDSTRATRRFRRRLIGVLSASLLVVSACADQGSFEAAPQRDDGVVDVVTSTALIADLAKNVAGDRARVTSLMPPGADPHAYEPSLRTVRNVANADIAFMNYLLLEQQSLFQAITESSRPGTPVVRIAEEASEHGANIIPLVEDVSLDTVWLGMRIIGTQPGELLGSADAANSIELKATAVRGPGDVAAYLTGTFGQPVVYFNSADGVNERDRIVLPAAAHTHMSWAFSKPGVYELDLSARFAHVDNAPEIAHGTVRFAVGIDPHTVAGVDAHTTIIDQGHQDIAVDVDNHELLIHGDEIGAHEHGAHEHGHEGHDHETHEHGAHEHGAHEHGAHEHHTHSATNERHRLEDSIISIPGSALQQIPATPAFRFLGRPGSETYMLAQAVLGKHVHGEWDPHLWHDVGNAIAYVKVIRDHLIAIDPDGAPDYTRNAQAYIARLNQLDSYVREQISQIPADKRYLVTTHDGYGYLAKAYGLKVAGFISPNPAVEPSARDLIALTRTLENLQVPAVFLEPQLEGRATNLSEMAKRAHVDICRIYGDSFTEDVRTYVELMEANARSLKECLAKE</sequence>
<gene>
    <name evidence="6" type="ORF">SAMN05660282_01448</name>
</gene>
<dbReference type="InterPro" id="IPR006127">
    <property type="entry name" value="ZnuA-like"/>
</dbReference>
<protein>
    <submittedName>
        <fullName evidence="6">Anchored repeat ABC transporter, substrate-binding protein</fullName>
    </submittedName>
</protein>
<accession>A0A1I2TE40</accession>
<feature type="signal peptide" evidence="5">
    <location>
        <begin position="1"/>
        <end position="43"/>
    </location>
</feature>
<dbReference type="InterPro" id="IPR006129">
    <property type="entry name" value="AdhesinB"/>
</dbReference>
<dbReference type="InterPro" id="IPR022435">
    <property type="entry name" value="Surface-anchored_actinobac"/>
</dbReference>
<dbReference type="PRINTS" id="PR00690">
    <property type="entry name" value="ADHESNFAMILY"/>
</dbReference>
<organism evidence="6 7">
    <name type="scientific">Corynebacterium spheniscorum</name>
    <dbReference type="NCBI Taxonomy" id="185761"/>
    <lineage>
        <taxon>Bacteria</taxon>
        <taxon>Bacillati</taxon>
        <taxon>Actinomycetota</taxon>
        <taxon>Actinomycetes</taxon>
        <taxon>Mycobacteriales</taxon>
        <taxon>Corynebacteriaceae</taxon>
        <taxon>Corynebacterium</taxon>
    </lineage>
</organism>
<dbReference type="SUPFAM" id="SSF53807">
    <property type="entry name" value="Helical backbone' metal receptor"/>
    <property type="match status" value="1"/>
</dbReference>
<evidence type="ECO:0000256" key="5">
    <source>
        <dbReference type="SAM" id="SignalP"/>
    </source>
</evidence>
<dbReference type="NCBIfam" id="TIGR03769">
    <property type="entry name" value="P_ac_wall_RPT"/>
    <property type="match status" value="1"/>
</dbReference>